<evidence type="ECO:0000313" key="4">
    <source>
        <dbReference type="Proteomes" id="UP001501676"/>
    </source>
</evidence>
<proteinExistence type="predicted"/>
<keyword evidence="2" id="KW-1133">Transmembrane helix</keyword>
<gene>
    <name evidence="3" type="ORF">GCM10020369_25230</name>
</gene>
<keyword evidence="2" id="KW-0472">Membrane</keyword>
<evidence type="ECO:0000313" key="3">
    <source>
        <dbReference type="EMBL" id="GAA3386617.1"/>
    </source>
</evidence>
<organism evidence="3 4">
    <name type="scientific">Cryptosporangium minutisporangium</name>
    <dbReference type="NCBI Taxonomy" id="113569"/>
    <lineage>
        <taxon>Bacteria</taxon>
        <taxon>Bacillati</taxon>
        <taxon>Actinomycetota</taxon>
        <taxon>Actinomycetes</taxon>
        <taxon>Cryptosporangiales</taxon>
        <taxon>Cryptosporangiaceae</taxon>
        <taxon>Cryptosporangium</taxon>
    </lineage>
</organism>
<protein>
    <submittedName>
        <fullName evidence="3">Uncharacterized protein</fullName>
    </submittedName>
</protein>
<reference evidence="4" key="1">
    <citation type="journal article" date="2019" name="Int. J. Syst. Evol. Microbiol.">
        <title>The Global Catalogue of Microorganisms (GCM) 10K type strain sequencing project: providing services to taxonomists for standard genome sequencing and annotation.</title>
        <authorList>
            <consortium name="The Broad Institute Genomics Platform"/>
            <consortium name="The Broad Institute Genome Sequencing Center for Infectious Disease"/>
            <person name="Wu L."/>
            <person name="Ma J."/>
        </authorList>
    </citation>
    <scope>NUCLEOTIDE SEQUENCE [LARGE SCALE GENOMIC DNA]</scope>
    <source>
        <strain evidence="4">JCM 9458</strain>
    </source>
</reference>
<accession>A0ABP6SVK8</accession>
<sequence>MNETTLRTLLHDVAAETPETTAVDSYLAAETARRQLRSRQRLVTIGAAALVLLVTVAAVVVAAVVRDRPAPPVVPGPKPSAPPAPTAFDPADTRLQMGFLPPGFDRWVRRLESPGVRFQTTKDNTSGREIDVYLAARGARLASAPRMDGFAEPTDPNPDDRIAGPTVRGRESTWFPRDIAAGKNRAGELRFTWAPGALGSVTLWDVGDAMNVAAKIAETLRVDVGVPTALPFTMIRPKVPLTRLEIAHYDRYSAPDGASAFSFVYSAKDEVGPGIDIQVDTVTAALSPDRRIGPWQVDTVNRNGATSYSFQAEPETFVQLRPRAERSSAEEIQAALKLTEDIIASFRMTGKMRHPSTWRS</sequence>
<feature type="region of interest" description="Disordered" evidence="1">
    <location>
        <begin position="69"/>
        <end position="90"/>
    </location>
</feature>
<dbReference type="Proteomes" id="UP001501676">
    <property type="component" value="Unassembled WGS sequence"/>
</dbReference>
<name>A0ABP6SVK8_9ACTN</name>
<dbReference type="RefSeq" id="WP_345728236.1">
    <property type="nucleotide sequence ID" value="NZ_BAAAYN010000017.1"/>
</dbReference>
<evidence type="ECO:0000256" key="2">
    <source>
        <dbReference type="SAM" id="Phobius"/>
    </source>
</evidence>
<feature type="compositionally biased region" description="Pro residues" evidence="1">
    <location>
        <begin position="70"/>
        <end position="85"/>
    </location>
</feature>
<keyword evidence="4" id="KW-1185">Reference proteome</keyword>
<feature type="region of interest" description="Disordered" evidence="1">
    <location>
        <begin position="146"/>
        <end position="168"/>
    </location>
</feature>
<evidence type="ECO:0000256" key="1">
    <source>
        <dbReference type="SAM" id="MobiDB-lite"/>
    </source>
</evidence>
<feature type="transmembrane region" description="Helical" evidence="2">
    <location>
        <begin position="42"/>
        <end position="65"/>
    </location>
</feature>
<keyword evidence="2" id="KW-0812">Transmembrane</keyword>
<comment type="caution">
    <text evidence="3">The sequence shown here is derived from an EMBL/GenBank/DDBJ whole genome shotgun (WGS) entry which is preliminary data.</text>
</comment>
<dbReference type="EMBL" id="BAAAYN010000017">
    <property type="protein sequence ID" value="GAA3386617.1"/>
    <property type="molecule type" value="Genomic_DNA"/>
</dbReference>